<dbReference type="Proteomes" id="UP000464718">
    <property type="component" value="Chromosome i"/>
</dbReference>
<protein>
    <submittedName>
        <fullName evidence="1">Uncharacterized protein</fullName>
    </submittedName>
</protein>
<evidence type="ECO:0000313" key="2">
    <source>
        <dbReference type="EMBL" id="QHH09736.1"/>
    </source>
</evidence>
<evidence type="ECO:0000313" key="1">
    <source>
        <dbReference type="EMBL" id="HAS6680296.1"/>
    </source>
</evidence>
<dbReference type="AlphaFoldDB" id="A0A659AE59"/>
<accession>A0A659AE59</accession>
<sequence length="29" mass="3746">MLLNSFRHDNFRYFKTLIVRYFMIFREST</sequence>
<organism evidence="1">
    <name type="scientific">Vibrio parahaemolyticus</name>
    <dbReference type="NCBI Taxonomy" id="670"/>
    <lineage>
        <taxon>Bacteria</taxon>
        <taxon>Pseudomonadati</taxon>
        <taxon>Pseudomonadota</taxon>
        <taxon>Gammaproteobacteria</taxon>
        <taxon>Vibrionales</taxon>
        <taxon>Vibrionaceae</taxon>
        <taxon>Vibrio</taxon>
    </lineage>
</organism>
<name>A0A659AE59_VIBPH</name>
<evidence type="ECO:0000313" key="3">
    <source>
        <dbReference type="Proteomes" id="UP000464718"/>
    </source>
</evidence>
<dbReference type="EMBL" id="CP034298">
    <property type="protein sequence ID" value="QHH09736.1"/>
    <property type="molecule type" value="Genomic_DNA"/>
</dbReference>
<dbReference type="Proteomes" id="UP000856022">
    <property type="component" value="Unassembled WGS sequence"/>
</dbReference>
<proteinExistence type="predicted"/>
<reference evidence="1" key="1">
    <citation type="journal article" date="2018" name="Genome Biol.">
        <title>SKESA: strategic k-mer extension for scrupulous assemblies.</title>
        <authorList>
            <person name="Souvorov A."/>
            <person name="Agarwala R."/>
            <person name="Lipman D.J."/>
        </authorList>
    </citation>
    <scope>NUCLEOTIDE SEQUENCE</scope>
    <source>
        <strain evidence="1">1930</strain>
    </source>
</reference>
<reference evidence="2 3" key="2">
    <citation type="submission" date="2018-12" db="EMBL/GenBank/DDBJ databases">
        <title>Genomic insights into the evolutionary origins and pathogenicity of five Vibrio parahaemolyticus strains isolated from the shrimp with acute hepatopancreatic necrosis disease (AHPND).</title>
        <authorList>
            <person name="Yang Q."/>
            <person name="Dong X."/>
            <person name="Xie G."/>
            <person name="Fu S."/>
            <person name="Zou P."/>
            <person name="Sun J."/>
            <person name="Wang Y."/>
            <person name="Huang J."/>
        </authorList>
    </citation>
    <scope>NUCLEOTIDE SEQUENCE [LARGE SCALE GENOMIC DNA]</scope>
    <source>
        <strain evidence="2 3">20160303005-1</strain>
    </source>
</reference>
<gene>
    <name evidence="2" type="ORF">EHC69_10320</name>
    <name evidence="1" type="ORF">I7278_26370</name>
</gene>
<reference evidence="1" key="3">
    <citation type="submission" date="2019-12" db="EMBL/GenBank/DDBJ databases">
        <authorList>
            <consortium name="NCBI Pathogen Detection Project"/>
        </authorList>
    </citation>
    <scope>NUCLEOTIDE SEQUENCE</scope>
    <source>
        <strain evidence="1">1930</strain>
    </source>
</reference>
<dbReference type="EMBL" id="DACQKT010000037">
    <property type="protein sequence ID" value="HAS6680296.1"/>
    <property type="molecule type" value="Genomic_DNA"/>
</dbReference>